<dbReference type="Gene3D" id="1.10.340.50">
    <property type="match status" value="1"/>
</dbReference>
<evidence type="ECO:0000256" key="1">
    <source>
        <dbReference type="SAM" id="MobiDB-lite"/>
    </source>
</evidence>
<dbReference type="EMBL" id="JOUE01000001">
    <property type="protein sequence ID" value="KFJ44121.1"/>
    <property type="molecule type" value="Genomic_DNA"/>
</dbReference>
<protein>
    <submittedName>
        <fullName evidence="3">Replicase family protein</fullName>
    </submittedName>
</protein>
<dbReference type="RefSeq" id="WP_035737985.1">
    <property type="nucleotide sequence ID" value="NZ_JACTRV010000018.1"/>
</dbReference>
<accession>A0AAW3DEQ0</accession>
<dbReference type="Pfam" id="PF03090">
    <property type="entry name" value="Replicase"/>
    <property type="match status" value="1"/>
</dbReference>
<dbReference type="Pfam" id="PF08708">
    <property type="entry name" value="PriCT_1"/>
    <property type="match status" value="1"/>
</dbReference>
<evidence type="ECO:0000313" key="3">
    <source>
        <dbReference type="EMBL" id="KFJ44121.1"/>
    </source>
</evidence>
<feature type="compositionally biased region" description="Basic and acidic residues" evidence="1">
    <location>
        <begin position="234"/>
        <end position="243"/>
    </location>
</feature>
<evidence type="ECO:0000313" key="4">
    <source>
        <dbReference type="Proteomes" id="UP000029117"/>
    </source>
</evidence>
<feature type="domain" description="Primase C-terminal 1" evidence="2">
    <location>
        <begin position="161"/>
        <end position="228"/>
    </location>
</feature>
<proteinExistence type="predicted"/>
<name>A0AAW3DEQ0_9GAMM</name>
<gene>
    <name evidence="3" type="ORF">DR78_1965</name>
</gene>
<dbReference type="AlphaFoldDB" id="A0AAW3DEQ0"/>
<reference evidence="3 4" key="1">
    <citation type="submission" date="2014-04" db="EMBL/GenBank/DDBJ databases">
        <authorList>
            <person name="Bishop-Lilly K.A."/>
            <person name="Broomall S.M."/>
            <person name="Chain P.S."/>
            <person name="Chertkov O."/>
            <person name="Coyne S.R."/>
            <person name="Daligault H.E."/>
            <person name="Davenport K.W."/>
            <person name="Erkkila T."/>
            <person name="Frey K.G."/>
            <person name="Gibbons H.S."/>
            <person name="Gu W."/>
            <person name="Jaissle J."/>
            <person name="Johnson S.L."/>
            <person name="Koroleva G.I."/>
            <person name="Ladner J.T."/>
            <person name="Lo C.-C."/>
            <person name="Minogue T.D."/>
            <person name="Munk C."/>
            <person name="Palacios G.F."/>
            <person name="Redden C.L."/>
            <person name="Rosenzweig C.N."/>
            <person name="Scholz M.B."/>
            <person name="Teshima H."/>
            <person name="Xu Y."/>
        </authorList>
    </citation>
    <scope>NUCLEOTIDE SEQUENCE [LARGE SCALE GENOMIC DNA]</scope>
    <source>
        <strain evidence="3 4">FAJ</strain>
    </source>
</reference>
<dbReference type="Proteomes" id="UP000029117">
    <property type="component" value="Unassembled WGS sequence"/>
</dbReference>
<evidence type="ECO:0000259" key="2">
    <source>
        <dbReference type="SMART" id="SM00942"/>
    </source>
</evidence>
<dbReference type="InterPro" id="IPR004322">
    <property type="entry name" value="Plasmid_replicase_bac"/>
</dbReference>
<comment type="caution">
    <text evidence="3">The sequence shown here is derived from an EMBL/GenBank/DDBJ whole genome shotgun (WGS) entry which is preliminary data.</text>
</comment>
<dbReference type="SMART" id="SM00942">
    <property type="entry name" value="PriCT_1"/>
    <property type="match status" value="1"/>
</dbReference>
<feature type="region of interest" description="Disordered" evidence="1">
    <location>
        <begin position="234"/>
        <end position="254"/>
    </location>
</feature>
<dbReference type="InterPro" id="IPR014820">
    <property type="entry name" value="PriCT_1"/>
</dbReference>
<organism evidence="3 4">
    <name type="scientific">Francisella philomiragia</name>
    <dbReference type="NCBI Taxonomy" id="28110"/>
    <lineage>
        <taxon>Bacteria</taxon>
        <taxon>Pseudomonadati</taxon>
        <taxon>Pseudomonadota</taxon>
        <taxon>Gammaproteobacteria</taxon>
        <taxon>Thiotrichales</taxon>
        <taxon>Francisellaceae</taxon>
        <taxon>Francisella</taxon>
    </lineage>
</organism>
<sequence>MINEALSQQRKLKTSRIKGFCQIRSKAIALSNPYIQANPLNSYEWIIIDCDYDVLYYKDLPVQPNYIVRNKENSRAHLYFKISAVHNNGFSSFKAIEYYHAVRYALTLLLKGDLAFSQTLSKNPLAVDYWRVEHLHSYEYDLGELAEYCELVPKYRLKEIKKAQDRAEIMGRNQTVFDCTRFEVYPLEDPTLEQIRAIAEQFNQSLDNPLDEKEIRHIAKSIWKYVSKPKTQEQKERFIEKQRERGKKSGQARAEKAQKIKDQAFIYFANKNLTQQAIADKLEVSLRTVKKFSAEFKKVQRTKSGSPRDCQNSGFFGSKQFSEVDNYLSETFSLYQEEERTKKIPINTINRLLE</sequence>